<feature type="transmembrane region" description="Helical" evidence="6">
    <location>
        <begin position="49"/>
        <end position="70"/>
    </location>
</feature>
<feature type="domain" description="Major facilitator superfamily (MFS) profile" evidence="7">
    <location>
        <begin position="1"/>
        <end position="74"/>
    </location>
</feature>
<dbReference type="InterPro" id="IPR020846">
    <property type="entry name" value="MFS_dom"/>
</dbReference>
<keyword evidence="3 6" id="KW-0812">Transmembrane</keyword>
<dbReference type="GO" id="GO:0016020">
    <property type="term" value="C:membrane"/>
    <property type="evidence" value="ECO:0007669"/>
    <property type="project" value="UniProtKB-SubCell"/>
</dbReference>
<dbReference type="InterPro" id="IPR050360">
    <property type="entry name" value="MFS_Sugar_Transporters"/>
</dbReference>
<dbReference type="Gene3D" id="1.20.1250.20">
    <property type="entry name" value="MFS general substrate transporter like domains"/>
    <property type="match status" value="1"/>
</dbReference>
<dbReference type="InParanoid" id="A0A409VMM1"/>
<dbReference type="EMBL" id="NHYD01003973">
    <property type="protein sequence ID" value="PPQ67504.1"/>
    <property type="molecule type" value="Genomic_DNA"/>
</dbReference>
<dbReference type="AlphaFoldDB" id="A0A409VMM1"/>
<proteinExistence type="inferred from homology"/>
<protein>
    <recommendedName>
        <fullName evidence="7">Major facilitator superfamily (MFS) profile domain-containing protein</fullName>
    </recommendedName>
</protein>
<evidence type="ECO:0000256" key="6">
    <source>
        <dbReference type="SAM" id="Phobius"/>
    </source>
</evidence>
<evidence type="ECO:0000256" key="1">
    <source>
        <dbReference type="ARBA" id="ARBA00004141"/>
    </source>
</evidence>
<dbReference type="OrthoDB" id="8120565at2759"/>
<accession>A0A409VMM1</accession>
<evidence type="ECO:0000256" key="5">
    <source>
        <dbReference type="ARBA" id="ARBA00023136"/>
    </source>
</evidence>
<dbReference type="STRING" id="93625.A0A409VMM1"/>
<dbReference type="GO" id="GO:0005351">
    <property type="term" value="F:carbohydrate:proton symporter activity"/>
    <property type="evidence" value="ECO:0007669"/>
    <property type="project" value="TreeGrafter"/>
</dbReference>
<name>A0A409VMM1_PSICY</name>
<evidence type="ECO:0000259" key="7">
    <source>
        <dbReference type="PROSITE" id="PS50850"/>
    </source>
</evidence>
<comment type="subcellular location">
    <subcellularLocation>
        <location evidence="1">Membrane</location>
        <topology evidence="1">Multi-pass membrane protein</topology>
    </subcellularLocation>
</comment>
<keyword evidence="5 6" id="KW-0472">Membrane</keyword>
<evidence type="ECO:0000256" key="3">
    <source>
        <dbReference type="ARBA" id="ARBA00022692"/>
    </source>
</evidence>
<evidence type="ECO:0000313" key="8">
    <source>
        <dbReference type="EMBL" id="PPQ67504.1"/>
    </source>
</evidence>
<evidence type="ECO:0000313" key="9">
    <source>
        <dbReference type="Proteomes" id="UP000283269"/>
    </source>
</evidence>
<dbReference type="PROSITE" id="PS50850">
    <property type="entry name" value="MFS"/>
    <property type="match status" value="1"/>
</dbReference>
<comment type="similarity">
    <text evidence="2">Belongs to the major facilitator superfamily. Sugar transporter (TC 2.A.1.1) family.</text>
</comment>
<sequence>MLTLEKDPVHGLLSLNVRGKGLSIAASSNWMNNFIVGQVTPTMLTHLSFGTFIFFGVFSFLGGIFVLFFVPETKGLTLEEMDDVFGATQSLAVADQERQTAIFRRLGLFDDVKEEKIRKSDEESHEADKQE</sequence>
<gene>
    <name evidence="8" type="ORF">CVT25_006045</name>
</gene>
<dbReference type="SUPFAM" id="SSF103473">
    <property type="entry name" value="MFS general substrate transporter"/>
    <property type="match status" value="1"/>
</dbReference>
<keyword evidence="9" id="KW-1185">Reference proteome</keyword>
<dbReference type="Proteomes" id="UP000283269">
    <property type="component" value="Unassembled WGS sequence"/>
</dbReference>
<dbReference type="InterPro" id="IPR005828">
    <property type="entry name" value="MFS_sugar_transport-like"/>
</dbReference>
<dbReference type="PANTHER" id="PTHR48022:SF2">
    <property type="entry name" value="PLASTIDIC GLUCOSE TRANSPORTER 4"/>
    <property type="match status" value="1"/>
</dbReference>
<organism evidence="8 9">
    <name type="scientific">Psilocybe cyanescens</name>
    <dbReference type="NCBI Taxonomy" id="93625"/>
    <lineage>
        <taxon>Eukaryota</taxon>
        <taxon>Fungi</taxon>
        <taxon>Dikarya</taxon>
        <taxon>Basidiomycota</taxon>
        <taxon>Agaricomycotina</taxon>
        <taxon>Agaricomycetes</taxon>
        <taxon>Agaricomycetidae</taxon>
        <taxon>Agaricales</taxon>
        <taxon>Agaricineae</taxon>
        <taxon>Strophariaceae</taxon>
        <taxon>Psilocybe</taxon>
    </lineage>
</organism>
<keyword evidence="4 6" id="KW-1133">Transmembrane helix</keyword>
<evidence type="ECO:0000256" key="4">
    <source>
        <dbReference type="ARBA" id="ARBA00022989"/>
    </source>
</evidence>
<dbReference type="InterPro" id="IPR036259">
    <property type="entry name" value="MFS_trans_sf"/>
</dbReference>
<reference evidence="8 9" key="1">
    <citation type="journal article" date="2018" name="Evol. Lett.">
        <title>Horizontal gene cluster transfer increased hallucinogenic mushroom diversity.</title>
        <authorList>
            <person name="Reynolds H.T."/>
            <person name="Vijayakumar V."/>
            <person name="Gluck-Thaler E."/>
            <person name="Korotkin H.B."/>
            <person name="Matheny P.B."/>
            <person name="Slot J.C."/>
        </authorList>
    </citation>
    <scope>NUCLEOTIDE SEQUENCE [LARGE SCALE GENOMIC DNA]</scope>
    <source>
        <strain evidence="8 9">2631</strain>
    </source>
</reference>
<dbReference type="Pfam" id="PF00083">
    <property type="entry name" value="Sugar_tr"/>
    <property type="match status" value="1"/>
</dbReference>
<comment type="caution">
    <text evidence="8">The sequence shown here is derived from an EMBL/GenBank/DDBJ whole genome shotgun (WGS) entry which is preliminary data.</text>
</comment>
<dbReference type="PANTHER" id="PTHR48022">
    <property type="entry name" value="PLASTIDIC GLUCOSE TRANSPORTER 4"/>
    <property type="match status" value="1"/>
</dbReference>
<evidence type="ECO:0000256" key="2">
    <source>
        <dbReference type="ARBA" id="ARBA00010992"/>
    </source>
</evidence>